<organism evidence="3">
    <name type="scientific">Streptomyces ambofaciens (strain ATCC 23877 / 3486 / DSM 40053 / JCM 4204 / NBRC 12836 / NRRL B-2516)</name>
    <dbReference type="NCBI Taxonomy" id="278992"/>
    <lineage>
        <taxon>Bacteria</taxon>
        <taxon>Bacillati</taxon>
        <taxon>Actinomycetota</taxon>
        <taxon>Actinomycetes</taxon>
        <taxon>Kitasatosporales</taxon>
        <taxon>Streptomycetaceae</taxon>
        <taxon>Streptomyces</taxon>
    </lineage>
</organism>
<reference evidence="2" key="4">
    <citation type="submission" date="2015-07" db="EMBL/GenBank/DDBJ databases">
        <title>Complete genome sequence of Streptomyces ambofaciens ATCC 23877, the spiramycin producer.</title>
        <authorList>
            <person name="Thibessard A."/>
            <person name="Haas D."/>
            <person name="Gerbaud C."/>
            <person name="Aigle B."/>
            <person name="Lautru S."/>
            <person name="Pernodet J.-L."/>
            <person name="Leblond P."/>
        </authorList>
    </citation>
    <scope>NUCLEOTIDE SEQUENCE [LARGE SCALE GENOMIC DNA]</scope>
    <source>
        <strain evidence="2">ATCC 23877</strain>
    </source>
</reference>
<reference evidence="4" key="3">
    <citation type="journal article" date="2015" name="J. Biotechnol.">
        <title>Complete genome sequence of Streptomyces ambofaciens ATCC 23877, the spiramycin producer.</title>
        <authorList>
            <person name="Thibessard A."/>
            <person name="Haas D."/>
            <person name="Gerbaud C."/>
            <person name="Aigle B."/>
            <person name="Lautru S."/>
            <person name="Pernodet J.L."/>
            <person name="Leblond P."/>
        </authorList>
    </citation>
    <scope>NUCLEOTIDE SEQUENCE [LARGE SCALE GENOMIC DNA]</scope>
    <source>
        <strain evidence="4">ATCC 23877 / 3486 / DSM 40053 / JCM 4204 / NBRC 12836 / NRRL B-2516</strain>
    </source>
</reference>
<evidence type="ECO:0000256" key="1">
    <source>
        <dbReference type="SAM" id="MobiDB-lite"/>
    </source>
</evidence>
<evidence type="ECO:0000313" key="2">
    <source>
        <dbReference type="EMBL" id="AKZ59555.1"/>
    </source>
</evidence>
<accession>A0AE62</accession>
<dbReference type="EMBL" id="CP012382">
    <property type="protein sequence ID" value="AKZ59555.1"/>
    <property type="molecule type" value="Genomic_DNA"/>
</dbReference>
<name>A0AE62_STRA7</name>
<dbReference type="KEGG" id="samb:SAM23877_6510"/>
<evidence type="ECO:0000313" key="3">
    <source>
        <dbReference type="EMBL" id="CAJ88771.1"/>
    </source>
</evidence>
<evidence type="ECO:0000313" key="4">
    <source>
        <dbReference type="Proteomes" id="UP000061018"/>
    </source>
</evidence>
<dbReference type="AlphaFoldDB" id="A0AE62"/>
<protein>
    <submittedName>
        <fullName evidence="3">Putative transcription factor DMRT2</fullName>
    </submittedName>
</protein>
<sequence>MAWTPETPGRPVERDAREVLADAGGPAGLAETVYRVAATGWQLAAAMPTAVRRIESTLVTDNVDHRSPKAVHRFYPLPDHQARRLVEPYEHVMEAEQAAAAAILRTAPHTGMDMARAQLDATAHEQIRSGQPWLPADLLTEQQPKTTQPSAQAARSRSTTVARTTRRPAPEGPSPSRLRETPGLQPPQRSRGHRP</sequence>
<feature type="region of interest" description="Disordered" evidence="1">
    <location>
        <begin position="142"/>
        <end position="195"/>
    </location>
</feature>
<dbReference type="EMBL" id="AM238664">
    <property type="protein sequence ID" value="CAJ88771.1"/>
    <property type="molecule type" value="Genomic_DNA"/>
</dbReference>
<dbReference type="RefSeq" id="WP_053140135.1">
    <property type="nucleotide sequence ID" value="NZ_CP012382.1"/>
</dbReference>
<dbReference type="Proteomes" id="UP000061018">
    <property type="component" value="Chromosome"/>
</dbReference>
<reference evidence="3" key="2">
    <citation type="journal article" date="2006" name="Mol. Biol. Evol.">
        <title>Evolution of the terminal regions of the Streptomyces linear chromosome.</title>
        <authorList>
            <person name="Choulet F."/>
            <person name="Aigle B."/>
            <person name="Gallois A."/>
            <person name="Mangenot S."/>
            <person name="Gerbaud C."/>
            <person name="Truong C."/>
            <person name="Francou F.X."/>
            <person name="Fourrier C."/>
            <person name="Guerineau M."/>
            <person name="Decaris B."/>
            <person name="Barbe V."/>
            <person name="Pernodet J.L."/>
            <person name="Leblond P."/>
        </authorList>
    </citation>
    <scope>NUCLEOTIDE SEQUENCE</scope>
    <source>
        <strain evidence="3">ATCC 23877</strain>
    </source>
</reference>
<reference evidence="3" key="1">
    <citation type="journal article" date="2006" name="Microbiology (Mosc.)">
        <title>Multiple biosynthetic and uptake systems mediate siderophore-dependent iron acquisition in Streptomyces coelicolor A3(2) and Streptomyces ambofaciens ATCC 23877.</title>
        <authorList>
            <person name="Barona-Gomez F."/>
            <person name="Lautru S."/>
            <person name="Francou F.X."/>
            <person name="Leblond P."/>
            <person name="Pernodet J.L."/>
            <person name="Challis G.L."/>
        </authorList>
    </citation>
    <scope>NUCLEOTIDE SEQUENCE</scope>
    <source>
        <strain evidence="3">ATCC 23877</strain>
    </source>
</reference>
<proteinExistence type="predicted"/>
<gene>
    <name evidence="2" type="ORF">SAM23877_6510</name>
    <name evidence="3" type="ORF">SAMR1062</name>
</gene>
<feature type="compositionally biased region" description="Low complexity" evidence="1">
    <location>
        <begin position="147"/>
        <end position="163"/>
    </location>
</feature>